<dbReference type="NCBIfam" id="TIGR03172">
    <property type="entry name" value="selenium cofactor biosynthesis protein YqeC"/>
    <property type="match status" value="1"/>
</dbReference>
<dbReference type="Proteomes" id="UP000049127">
    <property type="component" value="Unassembled WGS sequence"/>
</dbReference>
<accession>A0A0C7QK40</accession>
<name>A0A0C7QK40_PARSO</name>
<dbReference type="OrthoDB" id="368187at2"/>
<reference evidence="1 2" key="1">
    <citation type="submission" date="2015-01" db="EMBL/GenBank/DDBJ databases">
        <authorList>
            <person name="Aslett A.Martin."/>
            <person name="De Silva Nishadi"/>
        </authorList>
    </citation>
    <scope>NUCLEOTIDE SEQUENCE [LARGE SCALE GENOMIC DNA]</scope>
    <source>
        <strain evidence="1 2">R28058</strain>
    </source>
</reference>
<evidence type="ECO:0000313" key="1">
    <source>
        <dbReference type="EMBL" id="CEQ03871.1"/>
    </source>
</evidence>
<organism evidence="1 2">
    <name type="scientific">Paraclostridium sordellii</name>
    <name type="common">Clostridium sordellii</name>
    <dbReference type="NCBI Taxonomy" id="1505"/>
    <lineage>
        <taxon>Bacteria</taxon>
        <taxon>Bacillati</taxon>
        <taxon>Bacillota</taxon>
        <taxon>Clostridia</taxon>
        <taxon>Peptostreptococcales</taxon>
        <taxon>Peptostreptococcaceae</taxon>
        <taxon>Paraclostridium</taxon>
    </lineage>
</organism>
<dbReference type="RefSeq" id="WP_055342031.1">
    <property type="nucleotide sequence ID" value="NZ_CDNI01000003.1"/>
</dbReference>
<dbReference type="InterPro" id="IPR017587">
    <property type="entry name" value="YqeC"/>
</dbReference>
<gene>
    <name evidence="1" type="ORF">R28058_16041</name>
</gene>
<dbReference type="EMBL" id="CEKZ01000003">
    <property type="protein sequence ID" value="CEQ03871.1"/>
    <property type="molecule type" value="Genomic_DNA"/>
</dbReference>
<sequence>MLEDLLELSLNDIITVVGAGGKTSLITYLAKRLSSNYKVLLTTTTKIYLPKSSDFNNMIMLNEKSDTFIDKGITLYGKFINNEDKVVGLSFNELDKLLEKFDISLIEGDGSKRKKLKGWKEDEPLVHPKTTKCIGVLDITSYNMYINETNIHRVDKFLEICGEVNNKVSLENFKNIILNKNGLFKNSVGEKILFINKVENSYKEELTNNLIKMIKEEENNMKVIYGSLIKDYYKKG</sequence>
<dbReference type="Pfam" id="PF19842">
    <property type="entry name" value="YqeC"/>
    <property type="match status" value="1"/>
</dbReference>
<proteinExistence type="predicted"/>
<protein>
    <submittedName>
        <fullName evidence="1">Molybdopterin-guanine dinucleotide biosynthesis protein MobA</fullName>
    </submittedName>
</protein>
<evidence type="ECO:0000313" key="2">
    <source>
        <dbReference type="Proteomes" id="UP000049127"/>
    </source>
</evidence>
<dbReference type="AlphaFoldDB" id="A0A0C7QK40"/>